<feature type="domain" description="Peptidase C45 hydrolase" evidence="3">
    <location>
        <begin position="1055"/>
        <end position="1153"/>
    </location>
</feature>
<feature type="domain" description="Hpc2-related" evidence="4">
    <location>
        <begin position="104"/>
        <end position="151"/>
    </location>
</feature>
<feature type="compositionally biased region" description="Basic and acidic residues" evidence="2">
    <location>
        <begin position="169"/>
        <end position="185"/>
    </location>
</feature>
<reference evidence="7" key="1">
    <citation type="submission" date="2016-06" db="UniProtKB">
        <authorList>
            <consortium name="WormBaseParasite"/>
        </authorList>
    </citation>
    <scope>IDENTIFICATION</scope>
</reference>
<dbReference type="PANTHER" id="PTHR12994">
    <property type="entry name" value="SECERNIN"/>
    <property type="match status" value="1"/>
</dbReference>
<dbReference type="GO" id="GO:0006508">
    <property type="term" value="P:proteolysis"/>
    <property type="evidence" value="ECO:0007669"/>
    <property type="project" value="InterPro"/>
</dbReference>
<reference evidence="5 6" key="2">
    <citation type="submission" date="2018-11" db="EMBL/GenBank/DDBJ databases">
        <authorList>
            <consortium name="Pathogen Informatics"/>
        </authorList>
    </citation>
    <scope>NUCLEOTIDE SEQUENCE [LARGE SCALE GENOMIC DNA]</scope>
</reference>
<evidence type="ECO:0000256" key="1">
    <source>
        <dbReference type="ARBA" id="ARBA00005705"/>
    </source>
</evidence>
<evidence type="ECO:0000313" key="6">
    <source>
        <dbReference type="Proteomes" id="UP000270296"/>
    </source>
</evidence>
<accession>A0A183IB75</accession>
<feature type="compositionally biased region" description="Low complexity" evidence="2">
    <location>
        <begin position="349"/>
        <end position="363"/>
    </location>
</feature>
<dbReference type="Pfam" id="PF08729">
    <property type="entry name" value="HUN"/>
    <property type="match status" value="1"/>
</dbReference>
<comment type="similarity">
    <text evidence="1">Belongs to the peptidase C69 family. Secernin subfamily.</text>
</comment>
<feature type="region of interest" description="Disordered" evidence="2">
    <location>
        <begin position="346"/>
        <end position="373"/>
    </location>
</feature>
<protein>
    <submittedName>
        <fullName evidence="7">HUN domain-containing protein</fullName>
    </submittedName>
</protein>
<evidence type="ECO:0000256" key="2">
    <source>
        <dbReference type="SAM" id="MobiDB-lite"/>
    </source>
</evidence>
<evidence type="ECO:0000313" key="5">
    <source>
        <dbReference type="EMBL" id="VDO92411.1"/>
    </source>
</evidence>
<dbReference type="InterPro" id="IPR014840">
    <property type="entry name" value="HRD"/>
</dbReference>
<sequence>MVVDPRAQIDHRSMMLPSTFPVIGAHKKKRKIKQTVRVSLDLFEPTRRKCPEFDVGAFVADKLDEDPETLENEELAKLSLIAKKFEEKYGPKRDRKGRKIKFGKAEDFMDLGMGYDKSDPFIDDSEAYDELVPSTLTTQFGGFYINSGRLEFREASDESDGGVEEENDAELRKATKKRCQEEKAETTLSVPNEVRDSPSTSNYTASNASSSKQLNGAQMSVKAAAKIKKKSLIPKRRSCFFKNKRSWNAKEGANNKAKPLHIEEVVQSVVASSGEEAKDSTIDDTINRIVIKTCPNDLLEFDEQKLDISLLANLCCSDSEGEVKKEKEPEVQNKLTTTSNVVAEEGPRSSVVAASSGSATGTSKNSMIGQPPTLATSTRVQKTFEIPSDITALNITVHQLVGATGEKVSTWTPAAQDLLLRIDALCDGKGLNKFQRAAVFSDLQNRVMVSRADLVNHVRKMKERNAAAPVSMIVEKHRPQEADCIAAAAAATTATTEIRADLLIANSKKLQELFCKIKEEIKKLMPTMEQEYSKVVAETAKRKLELYRLYASAAGGDKVKQKNIYAPRKKELKKLLNSYLSSESQPHSRQGVVINEATASSSSNDNPIPLLKSSAGSSFGSESKVAADAPSQIHLSSPAQTVTASQTICSQQSLGHAHSLVTAGCAANTIPVKSKPSSATSLTPKEANHGSIAASVLVNMGPSSAVPSQCGSRITPSNAASRSTCSVIHFSQQEVCSESAKLEKQRRVSTHATMNQPQPQQQISPPAIDRSDSSLQLQQKILACSKDQPSVELQDYFELISSAGARPTGTSVRWVASSEHSKTLPMICLSPNSSPSSATSSANLTMNIGDSKTQSQQQMQQHIPSMAALSQPTSCFAKTAGRSQSQLHPRHDSTKLAYSSYTKSPNGQSLSHGVQNVSSSKVNTRPENMLSAFGTKGDAQHFSHCPAVSSTSLSGLSSPSPAVASSSLQGVSNLVKMPVPTCSGFLPQQQRCWYFGRPNTAAAYVSEQMWAAKIMRSVQNQSGTEHASLKVPQSKASMGKPQSCDTFVVLPPLTKDGFIIFGKNSDRPANEVQEVVFCPAKDHPPSSKVLPSWMWGAEMGANEHGVVIGNEAVWTKCNSEDDNTERLLGMDLLRLALERSKTAREALAVIDELLTKYGQGGPCSDEILITYHNNGRRNISNCLSISNHIDMMSKDLAESKKGASFDFCAEFADKLAFEEPRFIVGQKLLEQYTADGLFDVKRMIQILRDKPSGICRSNGEFMTTASQVSILPHDPSIPAVHFFTATPDPCMSGFKPFVFVDGKSVPSPYTVSPVFLESQDPAKVRPRFAFKVDRRHSLYKRHQTVLANASLKDKVTKGLLTLENEAIDDIAELLSSGKQIPDAENLFFDAVEAEVQLYKSLH</sequence>
<feature type="compositionally biased region" description="Acidic residues" evidence="2">
    <location>
        <begin position="157"/>
        <end position="168"/>
    </location>
</feature>
<dbReference type="Pfam" id="PF03417">
    <property type="entry name" value="AAT"/>
    <property type="match status" value="1"/>
</dbReference>
<keyword evidence="6" id="KW-1185">Reference proteome</keyword>
<dbReference type="OrthoDB" id="5920697at2759"/>
<dbReference type="GO" id="GO:0070004">
    <property type="term" value="F:cysteine-type exopeptidase activity"/>
    <property type="evidence" value="ECO:0007669"/>
    <property type="project" value="InterPro"/>
</dbReference>
<evidence type="ECO:0000259" key="3">
    <source>
        <dbReference type="Pfam" id="PF03417"/>
    </source>
</evidence>
<dbReference type="WBParaSite" id="SBAD_0000089201-mRNA-1">
    <property type="protein sequence ID" value="SBAD_0000089201-mRNA-1"/>
    <property type="gene ID" value="SBAD_0000089201"/>
</dbReference>
<dbReference type="Gene3D" id="3.60.60.10">
    <property type="entry name" value="Penicillin V Acylase, Chain A"/>
    <property type="match status" value="1"/>
</dbReference>
<feature type="region of interest" description="Disordered" evidence="2">
    <location>
        <begin position="154"/>
        <end position="217"/>
    </location>
</feature>
<proteinExistence type="inferred from homology"/>
<dbReference type="PANTHER" id="PTHR12994:SF17">
    <property type="entry name" value="LD30995P"/>
    <property type="match status" value="1"/>
</dbReference>
<feature type="compositionally biased region" description="Low complexity" evidence="2">
    <location>
        <begin position="197"/>
        <end position="211"/>
    </location>
</feature>
<feature type="compositionally biased region" description="Polar residues" evidence="2">
    <location>
        <begin position="364"/>
        <end position="373"/>
    </location>
</feature>
<evidence type="ECO:0000259" key="4">
    <source>
        <dbReference type="Pfam" id="PF08729"/>
    </source>
</evidence>
<organism evidence="7">
    <name type="scientific">Soboliphyme baturini</name>
    <dbReference type="NCBI Taxonomy" id="241478"/>
    <lineage>
        <taxon>Eukaryota</taxon>
        <taxon>Metazoa</taxon>
        <taxon>Ecdysozoa</taxon>
        <taxon>Nematoda</taxon>
        <taxon>Enoplea</taxon>
        <taxon>Dorylaimia</taxon>
        <taxon>Dioctophymatida</taxon>
        <taxon>Dioctophymatoidea</taxon>
        <taxon>Soboliphymatidae</taxon>
        <taxon>Soboliphyme</taxon>
    </lineage>
</organism>
<gene>
    <name evidence="5" type="ORF">SBAD_LOCUS869</name>
</gene>
<dbReference type="Proteomes" id="UP000270296">
    <property type="component" value="Unassembled WGS sequence"/>
</dbReference>
<evidence type="ECO:0000313" key="7">
    <source>
        <dbReference type="WBParaSite" id="SBAD_0000089201-mRNA-1"/>
    </source>
</evidence>
<name>A0A183IB75_9BILA</name>
<dbReference type="EMBL" id="UZAM01006646">
    <property type="protein sequence ID" value="VDO92411.1"/>
    <property type="molecule type" value="Genomic_DNA"/>
</dbReference>
<dbReference type="GO" id="GO:0016805">
    <property type="term" value="F:dipeptidase activity"/>
    <property type="evidence" value="ECO:0007669"/>
    <property type="project" value="InterPro"/>
</dbReference>
<dbReference type="InterPro" id="IPR005079">
    <property type="entry name" value="Peptidase_C45_hydrolase"/>
</dbReference>
<dbReference type="InterPro" id="IPR005322">
    <property type="entry name" value="Peptidase_C69"/>
</dbReference>